<protein>
    <submittedName>
        <fullName evidence="4">Glutathione S-transferase</fullName>
    </submittedName>
</protein>
<name>A0A6G1IV92_9PLEO</name>
<dbReference type="Gene3D" id="1.20.1050.10">
    <property type="match status" value="1"/>
</dbReference>
<proteinExistence type="inferred from homology"/>
<dbReference type="InterPro" id="IPR040079">
    <property type="entry name" value="Glutathione_S-Trfase"/>
</dbReference>
<dbReference type="CDD" id="cd03057">
    <property type="entry name" value="GST_N_Beta"/>
    <property type="match status" value="1"/>
</dbReference>
<keyword evidence="5" id="KW-1185">Reference proteome</keyword>
<dbReference type="EMBL" id="MU005588">
    <property type="protein sequence ID" value="KAF2682162.1"/>
    <property type="molecule type" value="Genomic_DNA"/>
</dbReference>
<dbReference type="Gene3D" id="3.40.30.10">
    <property type="entry name" value="Glutaredoxin"/>
    <property type="match status" value="1"/>
</dbReference>
<reference evidence="4" key="1">
    <citation type="journal article" date="2020" name="Stud. Mycol.">
        <title>101 Dothideomycetes genomes: a test case for predicting lifestyles and emergence of pathogens.</title>
        <authorList>
            <person name="Haridas S."/>
            <person name="Albert R."/>
            <person name="Binder M."/>
            <person name="Bloem J."/>
            <person name="Labutti K."/>
            <person name="Salamov A."/>
            <person name="Andreopoulos B."/>
            <person name="Baker S."/>
            <person name="Barry K."/>
            <person name="Bills G."/>
            <person name="Bluhm B."/>
            <person name="Cannon C."/>
            <person name="Castanera R."/>
            <person name="Culley D."/>
            <person name="Daum C."/>
            <person name="Ezra D."/>
            <person name="Gonzalez J."/>
            <person name="Henrissat B."/>
            <person name="Kuo A."/>
            <person name="Liang C."/>
            <person name="Lipzen A."/>
            <person name="Lutzoni F."/>
            <person name="Magnuson J."/>
            <person name="Mondo S."/>
            <person name="Nolan M."/>
            <person name="Ohm R."/>
            <person name="Pangilinan J."/>
            <person name="Park H.-J."/>
            <person name="Ramirez L."/>
            <person name="Alfaro M."/>
            <person name="Sun H."/>
            <person name="Tritt A."/>
            <person name="Yoshinaga Y."/>
            <person name="Zwiers L.-H."/>
            <person name="Turgeon B."/>
            <person name="Goodwin S."/>
            <person name="Spatafora J."/>
            <person name="Crous P."/>
            <person name="Grigoriev I."/>
        </authorList>
    </citation>
    <scope>NUCLEOTIDE SEQUENCE</scope>
    <source>
        <strain evidence="4">CBS 122367</strain>
    </source>
</reference>
<dbReference type="Pfam" id="PF13409">
    <property type="entry name" value="GST_N_2"/>
    <property type="match status" value="1"/>
</dbReference>
<comment type="similarity">
    <text evidence="1">Belongs to the GST superfamily.</text>
</comment>
<dbReference type="SUPFAM" id="SSF47616">
    <property type="entry name" value="GST C-terminal domain-like"/>
    <property type="match status" value="1"/>
</dbReference>
<dbReference type="InterPro" id="IPR036282">
    <property type="entry name" value="Glutathione-S-Trfase_C_sf"/>
</dbReference>
<dbReference type="OrthoDB" id="2309723at2759"/>
<evidence type="ECO:0000259" key="2">
    <source>
        <dbReference type="PROSITE" id="PS50404"/>
    </source>
</evidence>
<dbReference type="SFLD" id="SFLDS00019">
    <property type="entry name" value="Glutathione_Transferase_(cytos"/>
    <property type="match status" value="1"/>
</dbReference>
<gene>
    <name evidence="4" type="ORF">K458DRAFT_72938</name>
</gene>
<dbReference type="AlphaFoldDB" id="A0A6G1IV92"/>
<sequence>MSPKIHLFLAPGACSLAPHILLQEIGIPFKTTTLRVEKRFPEEYLQLNPKGQVPFLHLDSETITENPAILTAIAQIDPSKHLLGKTDIEKVRCYEWMNWISGKLHGQAFGSLFRPQRYVKDEALYDAVRERSKETIAECYQYIEEKLGERKWAVGDDFTAADAYLFVFYRWGGPTGFSMKERFPNYTRLAEQVVKRGAVSKAAEEEGITLLGNKHIWD</sequence>
<evidence type="ECO:0000256" key="1">
    <source>
        <dbReference type="ARBA" id="ARBA00007409"/>
    </source>
</evidence>
<evidence type="ECO:0000259" key="3">
    <source>
        <dbReference type="PROSITE" id="PS50405"/>
    </source>
</evidence>
<dbReference type="InterPro" id="IPR004045">
    <property type="entry name" value="Glutathione_S-Trfase_N"/>
</dbReference>
<keyword evidence="4" id="KW-0808">Transferase</keyword>
<dbReference type="PROSITE" id="PS50405">
    <property type="entry name" value="GST_CTER"/>
    <property type="match status" value="1"/>
</dbReference>
<dbReference type="Pfam" id="PF00043">
    <property type="entry name" value="GST_C"/>
    <property type="match status" value="1"/>
</dbReference>
<evidence type="ECO:0000313" key="5">
    <source>
        <dbReference type="Proteomes" id="UP000799291"/>
    </source>
</evidence>
<dbReference type="PANTHER" id="PTHR44051">
    <property type="entry name" value="GLUTATHIONE S-TRANSFERASE-RELATED"/>
    <property type="match status" value="1"/>
</dbReference>
<dbReference type="PROSITE" id="PS50404">
    <property type="entry name" value="GST_NTER"/>
    <property type="match status" value="1"/>
</dbReference>
<dbReference type="CDD" id="cd03188">
    <property type="entry name" value="GST_C_Beta"/>
    <property type="match status" value="1"/>
</dbReference>
<dbReference type="InterPro" id="IPR010987">
    <property type="entry name" value="Glutathione-S-Trfase_C-like"/>
</dbReference>
<dbReference type="PANTHER" id="PTHR44051:SF8">
    <property type="entry name" value="GLUTATHIONE S-TRANSFERASE GSTA"/>
    <property type="match status" value="1"/>
</dbReference>
<dbReference type="Proteomes" id="UP000799291">
    <property type="component" value="Unassembled WGS sequence"/>
</dbReference>
<dbReference type="SUPFAM" id="SSF52833">
    <property type="entry name" value="Thioredoxin-like"/>
    <property type="match status" value="1"/>
</dbReference>
<feature type="domain" description="GST C-terminal" evidence="3">
    <location>
        <begin position="86"/>
        <end position="218"/>
    </location>
</feature>
<feature type="domain" description="GST N-terminal" evidence="2">
    <location>
        <begin position="2"/>
        <end position="81"/>
    </location>
</feature>
<dbReference type="InterPro" id="IPR036249">
    <property type="entry name" value="Thioredoxin-like_sf"/>
</dbReference>
<accession>A0A6G1IV92</accession>
<evidence type="ECO:0000313" key="4">
    <source>
        <dbReference type="EMBL" id="KAF2682162.1"/>
    </source>
</evidence>
<organism evidence="4 5">
    <name type="scientific">Lentithecium fluviatile CBS 122367</name>
    <dbReference type="NCBI Taxonomy" id="1168545"/>
    <lineage>
        <taxon>Eukaryota</taxon>
        <taxon>Fungi</taxon>
        <taxon>Dikarya</taxon>
        <taxon>Ascomycota</taxon>
        <taxon>Pezizomycotina</taxon>
        <taxon>Dothideomycetes</taxon>
        <taxon>Pleosporomycetidae</taxon>
        <taxon>Pleosporales</taxon>
        <taxon>Massarineae</taxon>
        <taxon>Lentitheciaceae</taxon>
        <taxon>Lentithecium</taxon>
    </lineage>
</organism>
<dbReference type="InterPro" id="IPR004046">
    <property type="entry name" value="GST_C"/>
</dbReference>
<dbReference type="GO" id="GO:0016740">
    <property type="term" value="F:transferase activity"/>
    <property type="evidence" value="ECO:0007669"/>
    <property type="project" value="UniProtKB-KW"/>
</dbReference>
<dbReference type="SFLD" id="SFLDG01150">
    <property type="entry name" value="Main.1:_Beta-like"/>
    <property type="match status" value="1"/>
</dbReference>
<dbReference type="SFLD" id="SFLDG00358">
    <property type="entry name" value="Main_(cytGST)"/>
    <property type="match status" value="1"/>
</dbReference>